<gene>
    <name evidence="2" type="ORF">BO222_00510</name>
</gene>
<dbReference type="InterPro" id="IPR009061">
    <property type="entry name" value="DNA-bd_dom_put_sf"/>
</dbReference>
<evidence type="ECO:0000259" key="1">
    <source>
        <dbReference type="PROSITE" id="PS50937"/>
    </source>
</evidence>
<name>A0A1U7NJ75_9FIRM</name>
<keyword evidence="3" id="KW-1185">Reference proteome</keyword>
<evidence type="ECO:0000313" key="3">
    <source>
        <dbReference type="Proteomes" id="UP000186341"/>
    </source>
</evidence>
<dbReference type="EMBL" id="MPJW01000023">
    <property type="protein sequence ID" value="OLU43127.1"/>
    <property type="molecule type" value="Genomic_DNA"/>
</dbReference>
<protein>
    <recommendedName>
        <fullName evidence="1">HTH merR-type domain-containing protein</fullName>
    </recommendedName>
</protein>
<dbReference type="SUPFAM" id="SSF46955">
    <property type="entry name" value="Putative DNA-binding domain"/>
    <property type="match status" value="1"/>
</dbReference>
<accession>A0A1U7NJ75</accession>
<feature type="domain" description="HTH merR-type" evidence="1">
    <location>
        <begin position="4"/>
        <end position="46"/>
    </location>
</feature>
<dbReference type="AlphaFoldDB" id="A0A1U7NJ75"/>
<sequence>MEKRYKIGELALMIGVSLQTLRKWEKAGKLTSYRFFGKVRYYTHEQYLELTGGSVGSSKTEETSVIYA</sequence>
<comment type="caution">
    <text evidence="2">The sequence shown here is derived from an EMBL/GenBank/DDBJ whole genome shotgun (WGS) entry which is preliminary data.</text>
</comment>
<organism evidence="2 3">
    <name type="scientific">Ileibacterium valens</name>
    <dbReference type="NCBI Taxonomy" id="1862668"/>
    <lineage>
        <taxon>Bacteria</taxon>
        <taxon>Bacillati</taxon>
        <taxon>Bacillota</taxon>
        <taxon>Erysipelotrichia</taxon>
        <taxon>Erysipelotrichales</taxon>
        <taxon>Erysipelotrichaceae</taxon>
        <taxon>Ileibacterium</taxon>
    </lineage>
</organism>
<dbReference type="Pfam" id="PF00376">
    <property type="entry name" value="MerR"/>
    <property type="match status" value="1"/>
</dbReference>
<reference evidence="2 3" key="1">
    <citation type="submission" date="2016-11" db="EMBL/GenBank/DDBJ databases">
        <title>Description of two novel members of the family Erysipelotrichaceae: Ileibacterium lipovorans gen. nov., sp. nov. and Dubosiella newyorkensis, gen. nov., sp. nov.</title>
        <authorList>
            <person name="Cox L.M."/>
            <person name="Sohn J."/>
            <person name="Tyrrell K.L."/>
            <person name="Citron D.M."/>
            <person name="Lawson P.A."/>
            <person name="Patel N.B."/>
            <person name="Iizumi T."/>
            <person name="Perez-Perez G.I."/>
            <person name="Goldstein E.J."/>
            <person name="Blaser M.J."/>
        </authorList>
    </citation>
    <scope>NUCLEOTIDE SEQUENCE [LARGE SCALE GENOMIC DNA]</scope>
    <source>
        <strain evidence="2 3">NYU-BL-A3</strain>
    </source>
</reference>
<dbReference type="InterPro" id="IPR000551">
    <property type="entry name" value="MerR-type_HTH_dom"/>
</dbReference>
<proteinExistence type="predicted"/>
<dbReference type="Proteomes" id="UP000186341">
    <property type="component" value="Unassembled WGS sequence"/>
</dbReference>
<dbReference type="Gene3D" id="1.10.1660.10">
    <property type="match status" value="1"/>
</dbReference>
<dbReference type="GO" id="GO:0006355">
    <property type="term" value="P:regulation of DNA-templated transcription"/>
    <property type="evidence" value="ECO:0007669"/>
    <property type="project" value="InterPro"/>
</dbReference>
<dbReference type="PROSITE" id="PS50937">
    <property type="entry name" value="HTH_MERR_2"/>
    <property type="match status" value="1"/>
</dbReference>
<dbReference type="GO" id="GO:0003677">
    <property type="term" value="F:DNA binding"/>
    <property type="evidence" value="ECO:0007669"/>
    <property type="project" value="InterPro"/>
</dbReference>
<evidence type="ECO:0000313" key="2">
    <source>
        <dbReference type="EMBL" id="OLU43127.1"/>
    </source>
</evidence>